<dbReference type="Proteomes" id="UP000077248">
    <property type="component" value="Unassembled WGS sequence"/>
</dbReference>
<dbReference type="Pfam" id="PF14420">
    <property type="entry name" value="Clr5"/>
    <property type="match status" value="1"/>
</dbReference>
<feature type="domain" description="Clr5" evidence="2">
    <location>
        <begin position="35"/>
        <end position="87"/>
    </location>
</feature>
<dbReference type="GeneID" id="29109170"/>
<evidence type="ECO:0000256" key="1">
    <source>
        <dbReference type="SAM" id="MobiDB-lite"/>
    </source>
</evidence>
<accession>A0A177DKL5</accession>
<dbReference type="RefSeq" id="XP_018385686.1">
    <property type="nucleotide sequence ID" value="XM_018523576.1"/>
</dbReference>
<evidence type="ECO:0000259" key="2">
    <source>
        <dbReference type="Pfam" id="PF14420"/>
    </source>
</evidence>
<dbReference type="PANTHER" id="PTHR38788">
    <property type="entry name" value="CLR5 DOMAIN-CONTAINING PROTEIN"/>
    <property type="match status" value="1"/>
</dbReference>
<keyword evidence="4" id="KW-1185">Reference proteome</keyword>
<dbReference type="AlphaFoldDB" id="A0A177DKL5"/>
<dbReference type="InterPro" id="IPR025676">
    <property type="entry name" value="Clr5_dom"/>
</dbReference>
<evidence type="ECO:0000313" key="3">
    <source>
        <dbReference type="EMBL" id="OAG20265.1"/>
    </source>
</evidence>
<evidence type="ECO:0000313" key="4">
    <source>
        <dbReference type="Proteomes" id="UP000077248"/>
    </source>
</evidence>
<dbReference type="EMBL" id="KV441479">
    <property type="protein sequence ID" value="OAG20265.1"/>
    <property type="molecule type" value="Genomic_DNA"/>
</dbReference>
<dbReference type="KEGG" id="aalt:CC77DRAFT_1009144"/>
<sequence length="393" mass="44848">MSATNDTSVFALLPQLQDIVPDTRPRRKKARTLRESDWEPYRDRIIQLHLTERRPLPEVKNMIEQETGFAAEIRQYRSRLTQWKLDKNIKPEEMKAIVRHRQQRGLIDTNKGSLRFRVRGQEVEPQKIERWMKRHDLRESMIYAPSPAACQLLGPTPSAVSYATISEIGSPGIRLIPSPGAIQDVDMDSNNSPPTPRQNIGSPPTTPRLASTDPRFGPFVNQTNHAYVYAKWQYEYTIREYEFERDIPDFTLDLSPNVSQVLEATSESLSSVPDKQTVIVIGRSIAQILIRDWIGMRISLGAQTDVNLHFYIQQVPSTETVNVRLYVNAGLSPQSWIMGFDLVKDLLATPHCKAAWTSGTFSPTHLPESIKGWPLVEVPWDELQPFSWAHLVS</sequence>
<protein>
    <recommendedName>
        <fullName evidence="2">Clr5 domain-containing protein</fullName>
    </recommendedName>
</protein>
<proteinExistence type="predicted"/>
<reference evidence="3 4" key="1">
    <citation type="submission" date="2016-05" db="EMBL/GenBank/DDBJ databases">
        <title>Comparative analysis of secretome profiles of manganese(II)-oxidizing ascomycete fungi.</title>
        <authorList>
            <consortium name="DOE Joint Genome Institute"/>
            <person name="Zeiner C.A."/>
            <person name="Purvine S.O."/>
            <person name="Zink E.M."/>
            <person name="Wu S."/>
            <person name="Pasa-Tolic L."/>
            <person name="Chaput D.L."/>
            <person name="Haridas S."/>
            <person name="Grigoriev I.V."/>
            <person name="Santelli C.M."/>
            <person name="Hansel C.M."/>
        </authorList>
    </citation>
    <scope>NUCLEOTIDE SEQUENCE [LARGE SCALE GENOMIC DNA]</scope>
    <source>
        <strain evidence="3 4">SRC1lrK2f</strain>
    </source>
</reference>
<dbReference type="PANTHER" id="PTHR38788:SF3">
    <property type="entry name" value="CLR5 DOMAIN-CONTAINING PROTEIN"/>
    <property type="match status" value="1"/>
</dbReference>
<dbReference type="VEuPathDB" id="FungiDB:CC77DRAFT_1009144"/>
<feature type="region of interest" description="Disordered" evidence="1">
    <location>
        <begin position="176"/>
        <end position="213"/>
    </location>
</feature>
<name>A0A177DKL5_ALTAL</name>
<feature type="compositionally biased region" description="Polar residues" evidence="1">
    <location>
        <begin position="188"/>
        <end position="203"/>
    </location>
</feature>
<organism evidence="3 4">
    <name type="scientific">Alternaria alternata</name>
    <name type="common">Alternaria rot fungus</name>
    <name type="synonym">Torula alternata</name>
    <dbReference type="NCBI Taxonomy" id="5599"/>
    <lineage>
        <taxon>Eukaryota</taxon>
        <taxon>Fungi</taxon>
        <taxon>Dikarya</taxon>
        <taxon>Ascomycota</taxon>
        <taxon>Pezizomycotina</taxon>
        <taxon>Dothideomycetes</taxon>
        <taxon>Pleosporomycetidae</taxon>
        <taxon>Pleosporales</taxon>
        <taxon>Pleosporineae</taxon>
        <taxon>Pleosporaceae</taxon>
        <taxon>Alternaria</taxon>
        <taxon>Alternaria sect. Alternaria</taxon>
        <taxon>Alternaria alternata complex</taxon>
    </lineage>
</organism>
<gene>
    <name evidence="3" type="ORF">CC77DRAFT_1009144</name>
</gene>